<dbReference type="EMBL" id="JAGSOI010000046">
    <property type="protein sequence ID" value="MCM1987386.1"/>
    <property type="molecule type" value="Genomic_DNA"/>
</dbReference>
<dbReference type="InterPro" id="IPR051550">
    <property type="entry name" value="SCF-Subunits/Alg-Epimerases"/>
</dbReference>
<gene>
    <name evidence="5" type="ORF">KDK67_10390</name>
</gene>
<evidence type="ECO:0000259" key="4">
    <source>
        <dbReference type="SMART" id="SM00722"/>
    </source>
</evidence>
<dbReference type="InterPro" id="IPR054470">
    <property type="entry name" value="FIMAH_dom"/>
</dbReference>
<accession>A0A9E5DBQ8</accession>
<keyword evidence="3" id="KW-0833">Ubl conjugation pathway</keyword>
<dbReference type="InterPro" id="IPR011050">
    <property type="entry name" value="Pectin_lyase_fold/virulence"/>
</dbReference>
<dbReference type="Gene3D" id="2.160.20.10">
    <property type="entry name" value="Single-stranded right-handed beta-helix, Pectin lyase-like"/>
    <property type="match status" value="3"/>
</dbReference>
<proteinExistence type="predicted"/>
<feature type="domain" description="Carbohydrate-binding/sugar hydrolysis" evidence="4">
    <location>
        <begin position="214"/>
        <end position="352"/>
    </location>
</feature>
<dbReference type="PANTHER" id="PTHR22990:SF15">
    <property type="entry name" value="F-BOX ONLY PROTEIN 10"/>
    <property type="match status" value="1"/>
</dbReference>
<dbReference type="InterPro" id="IPR007742">
    <property type="entry name" value="NosD_dom"/>
</dbReference>
<keyword evidence="6" id="KW-1185">Reference proteome</keyword>
<dbReference type="SMART" id="SM00722">
    <property type="entry name" value="CASH"/>
    <property type="match status" value="2"/>
</dbReference>
<dbReference type="InterPro" id="IPR022441">
    <property type="entry name" value="Para_beta_helix_rpt-2"/>
</dbReference>
<sequence length="465" mass="50302">MALVLMTFGTASAGTITVNNSTGPVANFTSIQDAVDDVNTMAGDTILVYSGFYEENVDVDKELTIISHSGNPDDTIVKGADSGDYVFYVNANNVGISGFHVIAFPNYTISPGVILLEGTEGCVVTDNIVFGDTNSMSGITLSHSSNNTLTNNTVTRVSCIDLSSGIKLSYSNNNTLTNNNASDNGCGIWLSDSSNNTLTSNTASDNEYGLHLWNSDNNTLTSNTASNNLIGIVHLGGSSNLLTSNTVSDNHGEGIYLSGSNNTLTSNTVSDNHYGIYLRDSIDNFIYNNYFNNSDNVDMRASSTGNIWNITQTPGTNIVGGPYLGGNYWAKPDGTGFSQINLDIDHDGFCDFQFDFAGNTDYLPLHLYEAPELTPIEKLEILKEYVDGLDEEDADASTKHVLDVKLDNVINKLDKGDDDKAIKKLEGFIKFVGIMERQDKLGDEQAEYITNEANRIIELIRNSEG</sequence>
<dbReference type="InterPro" id="IPR006626">
    <property type="entry name" value="PbH1"/>
</dbReference>
<dbReference type="InterPro" id="IPR012334">
    <property type="entry name" value="Pectin_lyas_fold"/>
</dbReference>
<dbReference type="SUPFAM" id="SSF51126">
    <property type="entry name" value="Pectin lyase-like"/>
    <property type="match status" value="1"/>
</dbReference>
<evidence type="ECO:0000256" key="3">
    <source>
        <dbReference type="ARBA" id="ARBA00022786"/>
    </source>
</evidence>
<comment type="caution">
    <text evidence="5">The sequence shown here is derived from an EMBL/GenBank/DDBJ whole genome shotgun (WGS) entry which is preliminary data.</text>
</comment>
<reference evidence="5" key="1">
    <citation type="journal article" date="2021" name="mSystems">
        <title>Bacteria and Archaea Synergistically Convert Glycine Betaine to Biogenic Methane in the Formosa Cold Seep of the South China Sea.</title>
        <authorList>
            <person name="Li L."/>
            <person name="Zhang W."/>
            <person name="Zhang S."/>
            <person name="Song L."/>
            <person name="Sun Q."/>
            <person name="Zhang H."/>
            <person name="Xiang H."/>
            <person name="Dong X."/>
        </authorList>
    </citation>
    <scope>NUCLEOTIDE SEQUENCE</scope>
    <source>
        <strain evidence="5">LLY</strain>
    </source>
</reference>
<name>A0A9E5DBQ8_9EURY</name>
<evidence type="ECO:0000313" key="6">
    <source>
        <dbReference type="Proteomes" id="UP001056766"/>
    </source>
</evidence>
<dbReference type="PANTHER" id="PTHR22990">
    <property type="entry name" value="F-BOX ONLY PROTEIN"/>
    <property type="match status" value="1"/>
</dbReference>
<keyword evidence="2" id="KW-0677">Repeat</keyword>
<dbReference type="Pfam" id="PF05048">
    <property type="entry name" value="NosD"/>
    <property type="match status" value="1"/>
</dbReference>
<reference evidence="5" key="2">
    <citation type="submission" date="2021-04" db="EMBL/GenBank/DDBJ databases">
        <authorList>
            <person name="Dong X."/>
        </authorList>
    </citation>
    <scope>NUCLEOTIDE SEQUENCE</scope>
    <source>
        <strain evidence="5">LLY</strain>
    </source>
</reference>
<dbReference type="AlphaFoldDB" id="A0A9E5DBQ8"/>
<dbReference type="SMART" id="SM00710">
    <property type="entry name" value="PbH1"/>
    <property type="match status" value="8"/>
</dbReference>
<protein>
    <submittedName>
        <fullName evidence="5">Right-handed parallel beta-helix repeat-containing protein</fullName>
    </submittedName>
</protein>
<dbReference type="RefSeq" id="WP_250868726.1">
    <property type="nucleotide sequence ID" value="NZ_JAGSOI010000046.1"/>
</dbReference>
<evidence type="ECO:0000256" key="1">
    <source>
        <dbReference type="ARBA" id="ARBA00004906"/>
    </source>
</evidence>
<dbReference type="InterPro" id="IPR006633">
    <property type="entry name" value="Carb-bd_sugar_hydrolysis-dom"/>
</dbReference>
<comment type="pathway">
    <text evidence="1">Protein modification; protein ubiquitination.</text>
</comment>
<evidence type="ECO:0000313" key="5">
    <source>
        <dbReference type="EMBL" id="MCM1987386.1"/>
    </source>
</evidence>
<dbReference type="Pfam" id="PF22888">
    <property type="entry name" value="FIMAH"/>
    <property type="match status" value="1"/>
</dbReference>
<organism evidence="5 6">
    <name type="scientific">Methanococcoides seepicolus</name>
    <dbReference type="NCBI Taxonomy" id="2828780"/>
    <lineage>
        <taxon>Archaea</taxon>
        <taxon>Methanobacteriati</taxon>
        <taxon>Methanobacteriota</taxon>
        <taxon>Stenosarchaea group</taxon>
        <taxon>Methanomicrobia</taxon>
        <taxon>Methanosarcinales</taxon>
        <taxon>Methanosarcinaceae</taxon>
        <taxon>Methanococcoides</taxon>
    </lineage>
</organism>
<feature type="domain" description="Carbohydrate-binding/sugar hydrolysis" evidence="4">
    <location>
        <begin position="48"/>
        <end position="213"/>
    </location>
</feature>
<dbReference type="Proteomes" id="UP001056766">
    <property type="component" value="Unassembled WGS sequence"/>
</dbReference>
<dbReference type="NCBIfam" id="TIGR03804">
    <property type="entry name" value="para_beta_helix"/>
    <property type="match status" value="4"/>
</dbReference>
<evidence type="ECO:0000256" key="2">
    <source>
        <dbReference type="ARBA" id="ARBA00022737"/>
    </source>
</evidence>